<feature type="compositionally biased region" description="Basic and acidic residues" evidence="1">
    <location>
        <begin position="125"/>
        <end position="134"/>
    </location>
</feature>
<organism evidence="2 3">
    <name type="scientific">Cinnamomum micranthum f. kanehirae</name>
    <dbReference type="NCBI Taxonomy" id="337451"/>
    <lineage>
        <taxon>Eukaryota</taxon>
        <taxon>Viridiplantae</taxon>
        <taxon>Streptophyta</taxon>
        <taxon>Embryophyta</taxon>
        <taxon>Tracheophyta</taxon>
        <taxon>Spermatophyta</taxon>
        <taxon>Magnoliopsida</taxon>
        <taxon>Magnoliidae</taxon>
        <taxon>Laurales</taxon>
        <taxon>Lauraceae</taxon>
        <taxon>Cinnamomum</taxon>
    </lineage>
</organism>
<dbReference type="PANTHER" id="PTHR46067">
    <property type="entry name" value="ACYL-COA N-ACYLTRANSFERASES (NAT) SUPERFAMILY PROTEIN"/>
    <property type="match status" value="1"/>
</dbReference>
<accession>A0A443PD83</accession>
<name>A0A443PD83_9MAGN</name>
<keyword evidence="3" id="KW-1185">Reference proteome</keyword>
<evidence type="ECO:0000313" key="2">
    <source>
        <dbReference type="EMBL" id="RWR88701.1"/>
    </source>
</evidence>
<dbReference type="Gene3D" id="3.40.630.30">
    <property type="match status" value="1"/>
</dbReference>
<evidence type="ECO:0000256" key="1">
    <source>
        <dbReference type="SAM" id="MobiDB-lite"/>
    </source>
</evidence>
<dbReference type="EMBL" id="QPKB01000007">
    <property type="protein sequence ID" value="RWR88701.1"/>
    <property type="molecule type" value="Genomic_DNA"/>
</dbReference>
<comment type="caution">
    <text evidence="2">The sequence shown here is derived from an EMBL/GenBank/DDBJ whole genome shotgun (WGS) entry which is preliminary data.</text>
</comment>
<feature type="region of interest" description="Disordered" evidence="1">
    <location>
        <begin position="125"/>
        <end position="145"/>
    </location>
</feature>
<gene>
    <name evidence="2" type="ORF">CKAN_01773600</name>
</gene>
<reference evidence="2 3" key="1">
    <citation type="journal article" date="2019" name="Nat. Plants">
        <title>Stout camphor tree genome fills gaps in understanding of flowering plant genome evolution.</title>
        <authorList>
            <person name="Chaw S.M."/>
            <person name="Liu Y.C."/>
            <person name="Wu Y.W."/>
            <person name="Wang H.Y."/>
            <person name="Lin C.I."/>
            <person name="Wu C.S."/>
            <person name="Ke H.M."/>
            <person name="Chang L.Y."/>
            <person name="Hsu C.Y."/>
            <person name="Yang H.T."/>
            <person name="Sudianto E."/>
            <person name="Hsu M.H."/>
            <person name="Wu K.P."/>
            <person name="Wang L.N."/>
            <person name="Leebens-Mack J.H."/>
            <person name="Tsai I.J."/>
        </authorList>
    </citation>
    <scope>NUCLEOTIDE SEQUENCE [LARGE SCALE GENOMIC DNA]</scope>
    <source>
        <strain evidence="3">cv. Chaw 1501</strain>
        <tissue evidence="2">Young leaves</tissue>
    </source>
</reference>
<dbReference type="InterPro" id="IPR016181">
    <property type="entry name" value="Acyl_CoA_acyltransferase"/>
</dbReference>
<dbReference type="PANTHER" id="PTHR46067:SF27">
    <property type="entry name" value="ACYL-COA N-ACYLTRANSFERASES (NAT) SUPERFAMILY PROTEIN"/>
    <property type="match status" value="1"/>
</dbReference>
<evidence type="ECO:0000313" key="3">
    <source>
        <dbReference type="Proteomes" id="UP000283530"/>
    </source>
</evidence>
<dbReference type="Proteomes" id="UP000283530">
    <property type="component" value="Unassembled WGS sequence"/>
</dbReference>
<protein>
    <submittedName>
        <fullName evidence="2">GNAT domain-containing protein</fullName>
    </submittedName>
</protein>
<dbReference type="AlphaFoldDB" id="A0A443PD83"/>
<dbReference type="OrthoDB" id="630895at2759"/>
<proteinExistence type="predicted"/>
<sequence>MSTSPSSPLHHAPILSVPTLPSSSLDDFMVWATEDRVSRFCTWDTYTNKEDALNYLKEKVLPHPWIRAICINGRPIGAISFVPGPSAIDAKGQGIATVAVKMIINTIFSEWPHLERLEAIVDGRRGGKEGEERRRERKRREERKKTIKLFPYPREIVRARKTIAKGEKRSKDGPALRWRRWM</sequence>
<dbReference type="SUPFAM" id="SSF55729">
    <property type="entry name" value="Acyl-CoA N-acyltransferases (Nat)"/>
    <property type="match status" value="1"/>
</dbReference>
<feature type="compositionally biased region" description="Basic residues" evidence="1">
    <location>
        <begin position="135"/>
        <end position="145"/>
    </location>
</feature>
<dbReference type="STRING" id="337451.A0A443PD83"/>